<dbReference type="EMBL" id="CP095065">
    <property type="protein sequence ID" value="UOQ69224.1"/>
    <property type="molecule type" value="Genomic_DNA"/>
</dbReference>
<sequence length="134" mass="15436">MKRLVEAYLLTKLQQAALTPFAQAAHWMVHGGHIFPIDQAATSAGLSARQFERKAHEQLGYSPKFFARLIRFSQAYRRKVNHPAQRWTSIAYACGYYDQMHLIRDFKEFTAATPKQVARAMQQAPLTLQDELRI</sequence>
<proteinExistence type="predicted"/>
<feature type="domain" description="HTH araC/xylS-type" evidence="4">
    <location>
        <begin position="3"/>
        <end position="120"/>
    </location>
</feature>
<dbReference type="Proteomes" id="UP000830401">
    <property type="component" value="Plasmid unnamed4"/>
</dbReference>
<keyword evidence="6" id="KW-1185">Reference proteome</keyword>
<keyword evidence="2" id="KW-0238">DNA-binding</keyword>
<accession>A0ABY4GEB8</accession>
<dbReference type="InterPro" id="IPR018060">
    <property type="entry name" value="HTH_AraC"/>
</dbReference>
<evidence type="ECO:0000259" key="4">
    <source>
        <dbReference type="PROSITE" id="PS01124"/>
    </source>
</evidence>
<evidence type="ECO:0000256" key="3">
    <source>
        <dbReference type="ARBA" id="ARBA00023163"/>
    </source>
</evidence>
<evidence type="ECO:0000313" key="6">
    <source>
        <dbReference type="Proteomes" id="UP000830401"/>
    </source>
</evidence>
<dbReference type="RefSeq" id="WP_245126978.1">
    <property type="nucleotide sequence ID" value="NZ_CP095065.1"/>
</dbReference>
<dbReference type="SUPFAM" id="SSF46689">
    <property type="entry name" value="Homeodomain-like"/>
    <property type="match status" value="1"/>
</dbReference>
<evidence type="ECO:0000256" key="2">
    <source>
        <dbReference type="ARBA" id="ARBA00023125"/>
    </source>
</evidence>
<dbReference type="InterPro" id="IPR009057">
    <property type="entry name" value="Homeodomain-like_sf"/>
</dbReference>
<gene>
    <name evidence="5" type="ORF">MUN86_27610</name>
</gene>
<dbReference type="SMART" id="SM00342">
    <property type="entry name" value="HTH_ARAC"/>
    <property type="match status" value="1"/>
</dbReference>
<name>A0ABY4GEB8_9BACT</name>
<dbReference type="InterPro" id="IPR050204">
    <property type="entry name" value="AraC_XylS_family_regulators"/>
</dbReference>
<evidence type="ECO:0000313" key="5">
    <source>
        <dbReference type="EMBL" id="UOQ69224.1"/>
    </source>
</evidence>
<dbReference type="Pfam" id="PF12833">
    <property type="entry name" value="HTH_18"/>
    <property type="match status" value="1"/>
</dbReference>
<dbReference type="PROSITE" id="PS01124">
    <property type="entry name" value="HTH_ARAC_FAMILY_2"/>
    <property type="match status" value="1"/>
</dbReference>
<protein>
    <submittedName>
        <fullName evidence="5">Helix-turn-helix domain-containing protein</fullName>
    </submittedName>
</protein>
<reference evidence="5" key="1">
    <citation type="submission" date="2022-04" db="EMBL/GenBank/DDBJ databases">
        <title>Hymenobacter sp. isolated from the air.</title>
        <authorList>
            <person name="Won M."/>
            <person name="Lee C.-M."/>
            <person name="Woen H.-Y."/>
            <person name="Kwon S.-W."/>
        </authorList>
    </citation>
    <scope>NUCLEOTIDE SEQUENCE</scope>
    <source>
        <strain evidence="5">5420S-77</strain>
        <plasmid evidence="5">unnamed4</plasmid>
    </source>
</reference>
<keyword evidence="5" id="KW-0614">Plasmid</keyword>
<dbReference type="Gene3D" id="1.10.10.60">
    <property type="entry name" value="Homeodomain-like"/>
    <property type="match status" value="1"/>
</dbReference>
<organism evidence="5 6">
    <name type="scientific">Hymenobacter volaticus</name>
    <dbReference type="NCBI Taxonomy" id="2932254"/>
    <lineage>
        <taxon>Bacteria</taxon>
        <taxon>Pseudomonadati</taxon>
        <taxon>Bacteroidota</taxon>
        <taxon>Cytophagia</taxon>
        <taxon>Cytophagales</taxon>
        <taxon>Hymenobacteraceae</taxon>
        <taxon>Hymenobacter</taxon>
    </lineage>
</organism>
<geneLocation type="plasmid" evidence="5 6">
    <name>unnamed4</name>
</geneLocation>
<evidence type="ECO:0000256" key="1">
    <source>
        <dbReference type="ARBA" id="ARBA00023015"/>
    </source>
</evidence>
<dbReference type="PANTHER" id="PTHR46796">
    <property type="entry name" value="HTH-TYPE TRANSCRIPTIONAL ACTIVATOR RHAS-RELATED"/>
    <property type="match status" value="1"/>
</dbReference>
<keyword evidence="1" id="KW-0805">Transcription regulation</keyword>
<keyword evidence="3" id="KW-0804">Transcription</keyword>